<accession>A0A401WFR5</accession>
<sequence length="141" mass="14323">MTPDGPHAPRNEGVQISGGTQYGPVAGGPDAQATLYQAHPAGPSSAEPLPAQQELLQAVAALRRDLAALIAERPGALEPDAAQDAEQSLAQAESEAGQAQPRQGRLRRRVQTVADALGDVGALAAGVTAVQAAFDRLFAAG</sequence>
<reference evidence="2 3" key="1">
    <citation type="submission" date="2018-11" db="EMBL/GenBank/DDBJ databases">
        <title>Whole genome sequence of Streptomyces paromomycinus NBRC 15454(T).</title>
        <authorList>
            <person name="Komaki H."/>
            <person name="Tamura T."/>
        </authorList>
    </citation>
    <scope>NUCLEOTIDE SEQUENCE [LARGE SCALE GENOMIC DNA]</scope>
    <source>
        <strain evidence="2 3">NBRC 15454</strain>
    </source>
</reference>
<protein>
    <submittedName>
        <fullName evidence="2">Uncharacterized protein</fullName>
    </submittedName>
</protein>
<proteinExistence type="predicted"/>
<feature type="compositionally biased region" description="Low complexity" evidence="1">
    <location>
        <begin position="80"/>
        <end position="100"/>
    </location>
</feature>
<dbReference type="Pfam" id="PF19380">
    <property type="entry name" value="DUF5955"/>
    <property type="match status" value="1"/>
</dbReference>
<dbReference type="EMBL" id="BHZD01000001">
    <property type="protein sequence ID" value="GCD48162.1"/>
    <property type="molecule type" value="Genomic_DNA"/>
</dbReference>
<name>A0A401WFR5_STREY</name>
<dbReference type="Proteomes" id="UP000286746">
    <property type="component" value="Unassembled WGS sequence"/>
</dbReference>
<keyword evidence="3" id="KW-1185">Reference proteome</keyword>
<evidence type="ECO:0000313" key="2">
    <source>
        <dbReference type="EMBL" id="GCD48162.1"/>
    </source>
</evidence>
<organism evidence="2 3">
    <name type="scientific">Streptomyces paromomycinus</name>
    <name type="common">Streptomyces rimosus subsp. paromomycinus</name>
    <dbReference type="NCBI Taxonomy" id="92743"/>
    <lineage>
        <taxon>Bacteria</taxon>
        <taxon>Bacillati</taxon>
        <taxon>Actinomycetota</taxon>
        <taxon>Actinomycetes</taxon>
        <taxon>Kitasatosporales</taxon>
        <taxon>Streptomycetaceae</taxon>
        <taxon>Streptomyces</taxon>
    </lineage>
</organism>
<dbReference type="AlphaFoldDB" id="A0A401WFR5"/>
<comment type="caution">
    <text evidence="2">The sequence shown here is derived from an EMBL/GenBank/DDBJ whole genome shotgun (WGS) entry which is preliminary data.</text>
</comment>
<dbReference type="InterPro" id="IPR045999">
    <property type="entry name" value="DUF5955"/>
</dbReference>
<dbReference type="RefSeq" id="WP_125058129.1">
    <property type="nucleotide sequence ID" value="NZ_BHZD01000001.1"/>
</dbReference>
<feature type="region of interest" description="Disordered" evidence="1">
    <location>
        <begin position="76"/>
        <end position="107"/>
    </location>
</feature>
<gene>
    <name evidence="2" type="ORF">GKJPGBOP_07958</name>
</gene>
<evidence type="ECO:0000256" key="1">
    <source>
        <dbReference type="SAM" id="MobiDB-lite"/>
    </source>
</evidence>
<feature type="region of interest" description="Disordered" evidence="1">
    <location>
        <begin position="1"/>
        <end position="50"/>
    </location>
</feature>
<evidence type="ECO:0000313" key="3">
    <source>
        <dbReference type="Proteomes" id="UP000286746"/>
    </source>
</evidence>